<keyword evidence="1" id="KW-0812">Transmembrane</keyword>
<dbReference type="AlphaFoldDB" id="A0A432YVN0"/>
<accession>A0A432YVN0</accession>
<evidence type="ECO:0000313" key="3">
    <source>
        <dbReference type="Proteomes" id="UP000288361"/>
    </source>
</evidence>
<reference evidence="2 3" key="1">
    <citation type="journal article" date="2011" name="Front. Microbiol.">
        <title>Genomic signatures of strain selection and enhancement in Bacillus atrophaeus var. globigii, a historical biowarfare simulant.</title>
        <authorList>
            <person name="Gibbons H.S."/>
            <person name="Broomall S.M."/>
            <person name="McNew L.A."/>
            <person name="Daligault H."/>
            <person name="Chapman C."/>
            <person name="Bruce D."/>
            <person name="Karavis M."/>
            <person name="Krepps M."/>
            <person name="McGregor P.A."/>
            <person name="Hong C."/>
            <person name="Park K.H."/>
            <person name="Akmal A."/>
            <person name="Feldman A."/>
            <person name="Lin J.S."/>
            <person name="Chang W.E."/>
            <person name="Higgs B.W."/>
            <person name="Demirev P."/>
            <person name="Lindquist J."/>
            <person name="Liem A."/>
            <person name="Fochler E."/>
            <person name="Read T.D."/>
            <person name="Tapia R."/>
            <person name="Johnson S."/>
            <person name="Bishop-Lilly K.A."/>
            <person name="Detter C."/>
            <person name="Han C."/>
            <person name="Sozhamannan S."/>
            <person name="Rosenzweig C.N."/>
            <person name="Skowronski E.W."/>
        </authorList>
    </citation>
    <scope>NUCLEOTIDE SEQUENCE [LARGE SCALE GENOMIC DNA]</scope>
    <source>
        <strain evidence="2 3">TPS4-2</strain>
    </source>
</reference>
<organism evidence="2 3">
    <name type="scientific">Idiomarina piscisalsi</name>
    <dbReference type="NCBI Taxonomy" id="1096243"/>
    <lineage>
        <taxon>Bacteria</taxon>
        <taxon>Pseudomonadati</taxon>
        <taxon>Pseudomonadota</taxon>
        <taxon>Gammaproteobacteria</taxon>
        <taxon>Alteromonadales</taxon>
        <taxon>Idiomarinaceae</taxon>
        <taxon>Idiomarina</taxon>
    </lineage>
</organism>
<feature type="transmembrane region" description="Helical" evidence="1">
    <location>
        <begin position="12"/>
        <end position="34"/>
    </location>
</feature>
<evidence type="ECO:0000256" key="1">
    <source>
        <dbReference type="SAM" id="Phobius"/>
    </source>
</evidence>
<keyword evidence="1" id="KW-1133">Transmembrane helix</keyword>
<gene>
    <name evidence="2" type="ORF">CWI73_00505</name>
</gene>
<dbReference type="RefSeq" id="WP_126751057.1">
    <property type="nucleotide sequence ID" value="NZ_JBHUMT010000016.1"/>
</dbReference>
<evidence type="ECO:0000313" key="2">
    <source>
        <dbReference type="EMBL" id="RUO67383.1"/>
    </source>
</evidence>
<name>A0A432YVN0_9GAMM</name>
<proteinExistence type="predicted"/>
<protein>
    <submittedName>
        <fullName evidence="2">Uncharacterized protein</fullName>
    </submittedName>
</protein>
<keyword evidence="1" id="KW-0472">Membrane</keyword>
<dbReference type="Proteomes" id="UP000288361">
    <property type="component" value="Unassembled WGS sequence"/>
</dbReference>
<dbReference type="EMBL" id="PIQA01000001">
    <property type="protein sequence ID" value="RUO67383.1"/>
    <property type="molecule type" value="Genomic_DNA"/>
</dbReference>
<comment type="caution">
    <text evidence="2">The sequence shown here is derived from an EMBL/GenBank/DDBJ whole genome shotgun (WGS) entry which is preliminary data.</text>
</comment>
<sequence>MNIFNNQSGQGLIECLLALTLLVVITVSLSRLLVPAIDDHSNSLKLSRQVTWERLRNPEKTHLSGRYRLNSYFGRLIEPIDRLVPVNLERDNLRVTNQQEINTHHMVRLTDSWETKEQEGLVSRPSALVVNNALGHPIMRTVQNGIGFIFLAKELKADSLVFGHIDSNVVPDNALIER</sequence>